<dbReference type="Pfam" id="PF08241">
    <property type="entry name" value="Methyltransf_11"/>
    <property type="match status" value="1"/>
</dbReference>
<reference evidence="3" key="1">
    <citation type="submission" date="2018-09" db="EMBL/GenBank/DDBJ databases">
        <title>Chryseolinea sp. KIS68-18 isolated from soil.</title>
        <authorList>
            <person name="Weon H.-Y."/>
            <person name="Kwon S.-W."/>
            <person name="Lee S.A."/>
        </authorList>
    </citation>
    <scope>NUCLEOTIDE SEQUENCE [LARGE SCALE GENOMIC DNA]</scope>
    <source>
        <strain evidence="3">KIS68-18</strain>
    </source>
</reference>
<evidence type="ECO:0000313" key="2">
    <source>
        <dbReference type="EMBL" id="AYB31330.1"/>
    </source>
</evidence>
<dbReference type="PANTHER" id="PTHR43861">
    <property type="entry name" value="TRANS-ACONITATE 2-METHYLTRANSFERASE-RELATED"/>
    <property type="match status" value="1"/>
</dbReference>
<dbReference type="Proteomes" id="UP000266183">
    <property type="component" value="Chromosome"/>
</dbReference>
<keyword evidence="3" id="KW-1185">Reference proteome</keyword>
<dbReference type="AlphaFoldDB" id="A0A385SPC0"/>
<dbReference type="RefSeq" id="WP_119754601.1">
    <property type="nucleotide sequence ID" value="NZ_CP032382.1"/>
</dbReference>
<protein>
    <submittedName>
        <fullName evidence="2">Class I SAM-dependent methyltransferase</fullName>
    </submittedName>
</protein>
<dbReference type="SUPFAM" id="SSF53335">
    <property type="entry name" value="S-adenosyl-L-methionine-dependent methyltransferases"/>
    <property type="match status" value="1"/>
</dbReference>
<dbReference type="PANTHER" id="PTHR43861:SF1">
    <property type="entry name" value="TRANS-ACONITATE 2-METHYLTRANSFERASE"/>
    <property type="match status" value="1"/>
</dbReference>
<keyword evidence="2" id="KW-0808">Transferase</keyword>
<evidence type="ECO:0000313" key="3">
    <source>
        <dbReference type="Proteomes" id="UP000266183"/>
    </source>
</evidence>
<dbReference type="InterPro" id="IPR013216">
    <property type="entry name" value="Methyltransf_11"/>
</dbReference>
<organism evidence="2 3">
    <name type="scientific">Chryseolinea soli</name>
    <dbReference type="NCBI Taxonomy" id="2321403"/>
    <lineage>
        <taxon>Bacteria</taxon>
        <taxon>Pseudomonadati</taxon>
        <taxon>Bacteroidota</taxon>
        <taxon>Cytophagia</taxon>
        <taxon>Cytophagales</taxon>
        <taxon>Fulvivirgaceae</taxon>
        <taxon>Chryseolinea</taxon>
    </lineage>
</organism>
<dbReference type="CDD" id="cd02440">
    <property type="entry name" value="AdoMet_MTases"/>
    <property type="match status" value="1"/>
</dbReference>
<sequence length="330" mass="37723">MTPPDDIRLINPINKKPLTARNGQLVDDAGNSFPLKEGAYRFVHDDNYTANFGFQWNKFQKTQIDRFQRTVDQSRERFFAVTQWDKIDLADQNILEVGSGAGRFSQIVLNHTHANLYSVDYSNAVEANFRNNGPHPRFHLFQASVYDLPFAPAQFDKVFCFGVLQHTPDFKRSVGALAEMVKPGGELIVDFYPVKGWYTKLHAKYLLRPFTRNMNHERLLSRIEANAGWLISASRFFDAIGLGRIVNRFLPVCDIRTTIPRGLDKTALREWVILDTFDMFSPAHDHPQRLEVVGQWFKSFQLTDVELLTIPYGDGNTVTAVRGKKPATVN</sequence>
<gene>
    <name evidence="2" type="ORF">D4L85_12405</name>
</gene>
<dbReference type="Gene3D" id="3.40.50.150">
    <property type="entry name" value="Vaccinia Virus protein VP39"/>
    <property type="match status" value="1"/>
</dbReference>
<dbReference type="OrthoDB" id="9805171at2"/>
<evidence type="ECO:0000259" key="1">
    <source>
        <dbReference type="Pfam" id="PF08241"/>
    </source>
</evidence>
<dbReference type="GO" id="GO:0008757">
    <property type="term" value="F:S-adenosylmethionine-dependent methyltransferase activity"/>
    <property type="evidence" value="ECO:0007669"/>
    <property type="project" value="InterPro"/>
</dbReference>
<proteinExistence type="predicted"/>
<feature type="domain" description="Methyltransferase type 11" evidence="1">
    <location>
        <begin position="95"/>
        <end position="189"/>
    </location>
</feature>
<dbReference type="EMBL" id="CP032382">
    <property type="protein sequence ID" value="AYB31330.1"/>
    <property type="molecule type" value="Genomic_DNA"/>
</dbReference>
<dbReference type="InterPro" id="IPR029063">
    <property type="entry name" value="SAM-dependent_MTases_sf"/>
</dbReference>
<dbReference type="GO" id="GO:0032259">
    <property type="term" value="P:methylation"/>
    <property type="evidence" value="ECO:0007669"/>
    <property type="project" value="UniProtKB-KW"/>
</dbReference>
<name>A0A385SPC0_9BACT</name>
<dbReference type="KEGG" id="chk:D4L85_12405"/>
<accession>A0A385SPC0</accession>
<keyword evidence="2" id="KW-0489">Methyltransferase</keyword>